<reference evidence="2" key="1">
    <citation type="submission" date="2017-02" db="UniProtKB">
        <authorList>
            <consortium name="WormBaseParasite"/>
        </authorList>
    </citation>
    <scope>IDENTIFICATION</scope>
</reference>
<proteinExistence type="predicted"/>
<organism evidence="1 2">
    <name type="scientific">Ascaris lumbricoides</name>
    <name type="common">Giant roundworm</name>
    <dbReference type="NCBI Taxonomy" id="6252"/>
    <lineage>
        <taxon>Eukaryota</taxon>
        <taxon>Metazoa</taxon>
        <taxon>Ecdysozoa</taxon>
        <taxon>Nematoda</taxon>
        <taxon>Chromadorea</taxon>
        <taxon>Rhabditida</taxon>
        <taxon>Spirurina</taxon>
        <taxon>Ascaridomorpha</taxon>
        <taxon>Ascaridoidea</taxon>
        <taxon>Ascarididae</taxon>
        <taxon>Ascaris</taxon>
    </lineage>
</organism>
<evidence type="ECO:0000313" key="2">
    <source>
        <dbReference type="WBParaSite" id="ALUE_0000812601-mRNA-1"/>
    </source>
</evidence>
<sequence>MVRSATPLQQVTLSILTSISESPHARPCISTNTVQTLQSEKVLSSFAETARGDQNAQGNIVCAVKYRRGFERSARNVSKRTSNPPKYNVD</sequence>
<dbReference type="WBParaSite" id="ALUE_0000812601-mRNA-1">
    <property type="protein sequence ID" value="ALUE_0000812601-mRNA-1"/>
    <property type="gene ID" value="ALUE_0000812601"/>
</dbReference>
<protein>
    <submittedName>
        <fullName evidence="2">Secreted protein</fullName>
    </submittedName>
</protein>
<keyword evidence="1" id="KW-1185">Reference proteome</keyword>
<dbReference type="AlphaFoldDB" id="A0A0M3HXN9"/>
<accession>A0A0M3HXN9</accession>
<evidence type="ECO:0000313" key="1">
    <source>
        <dbReference type="Proteomes" id="UP000036681"/>
    </source>
</evidence>
<dbReference type="Proteomes" id="UP000036681">
    <property type="component" value="Unplaced"/>
</dbReference>
<name>A0A0M3HXN9_ASCLU</name>